<evidence type="ECO:0000313" key="2">
    <source>
        <dbReference type="EMBL" id="VFQ94435.1"/>
    </source>
</evidence>
<dbReference type="AlphaFoldDB" id="A0A484MZH8"/>
<reference evidence="2 3" key="1">
    <citation type="submission" date="2018-04" db="EMBL/GenBank/DDBJ databases">
        <authorList>
            <person name="Vogel A."/>
        </authorList>
    </citation>
    <scope>NUCLEOTIDE SEQUENCE [LARGE SCALE GENOMIC DNA]</scope>
</reference>
<protein>
    <submittedName>
        <fullName evidence="2">Uncharacterized protein</fullName>
    </submittedName>
</protein>
<dbReference type="Proteomes" id="UP000595140">
    <property type="component" value="Unassembled WGS sequence"/>
</dbReference>
<evidence type="ECO:0000313" key="3">
    <source>
        <dbReference type="Proteomes" id="UP000595140"/>
    </source>
</evidence>
<feature type="region of interest" description="Disordered" evidence="1">
    <location>
        <begin position="1"/>
        <end position="28"/>
    </location>
</feature>
<sequence>MEGLSFEDQKAQRFGSDPPFSQTKDVPPADMPFSFKHMNDVQFFKLSFSSLSASEPITEPPLCALPEIDNDNPDPELLKRLLKQCVRDLDFYTRRWQKNYEDAMKSYDQQDGQELAFNWIQARYSGRKVLEMLELEHRLKDLMEKEDMKAIGGDSSGGGKKHW</sequence>
<evidence type="ECO:0000256" key="1">
    <source>
        <dbReference type="SAM" id="MobiDB-lite"/>
    </source>
</evidence>
<name>A0A484MZH8_9ASTE</name>
<keyword evidence="3" id="KW-1185">Reference proteome</keyword>
<gene>
    <name evidence="2" type="ORF">CCAM_LOCUS36211</name>
</gene>
<proteinExistence type="predicted"/>
<dbReference type="EMBL" id="OOIL02005264">
    <property type="protein sequence ID" value="VFQ94435.1"/>
    <property type="molecule type" value="Genomic_DNA"/>
</dbReference>
<accession>A0A484MZH8</accession>
<organism evidence="2 3">
    <name type="scientific">Cuscuta campestris</name>
    <dbReference type="NCBI Taxonomy" id="132261"/>
    <lineage>
        <taxon>Eukaryota</taxon>
        <taxon>Viridiplantae</taxon>
        <taxon>Streptophyta</taxon>
        <taxon>Embryophyta</taxon>
        <taxon>Tracheophyta</taxon>
        <taxon>Spermatophyta</taxon>
        <taxon>Magnoliopsida</taxon>
        <taxon>eudicotyledons</taxon>
        <taxon>Gunneridae</taxon>
        <taxon>Pentapetalae</taxon>
        <taxon>asterids</taxon>
        <taxon>lamiids</taxon>
        <taxon>Solanales</taxon>
        <taxon>Convolvulaceae</taxon>
        <taxon>Cuscuteae</taxon>
        <taxon>Cuscuta</taxon>
        <taxon>Cuscuta subgen. Grammica</taxon>
        <taxon>Cuscuta sect. Cleistogrammica</taxon>
    </lineage>
</organism>